<dbReference type="Pfam" id="PF05175">
    <property type="entry name" value="MTS"/>
    <property type="match status" value="1"/>
</dbReference>
<dbReference type="InterPro" id="IPR029063">
    <property type="entry name" value="SAM-dependent_MTases_sf"/>
</dbReference>
<protein>
    <recommendedName>
        <fullName evidence="6">tRNA1(Val) (adenine(37)-N6)-methyltransferase</fullName>
        <ecNumber evidence="6">2.1.1.223</ecNumber>
    </recommendedName>
    <alternativeName>
        <fullName evidence="6">tRNA m6A37 methyltransferase</fullName>
    </alternativeName>
</protein>
<evidence type="ECO:0000313" key="9">
    <source>
        <dbReference type="Proteomes" id="UP000199149"/>
    </source>
</evidence>
<dbReference type="SUPFAM" id="SSF53335">
    <property type="entry name" value="S-adenosyl-L-methionine-dependent methyltransferases"/>
    <property type="match status" value="1"/>
</dbReference>
<organism evidence="8 9">
    <name type="scientific">Algoriella xinjiangensis</name>
    <dbReference type="NCBI Taxonomy" id="684065"/>
    <lineage>
        <taxon>Bacteria</taxon>
        <taxon>Pseudomonadati</taxon>
        <taxon>Bacteroidota</taxon>
        <taxon>Flavobacteriia</taxon>
        <taxon>Flavobacteriales</taxon>
        <taxon>Weeksellaceae</taxon>
        <taxon>Algoriella</taxon>
    </lineage>
</organism>
<dbReference type="PROSITE" id="PS01131">
    <property type="entry name" value="RRNA_A_DIMETH"/>
    <property type="match status" value="1"/>
</dbReference>
<accession>A0A1I4YL46</accession>
<dbReference type="CDD" id="cd02440">
    <property type="entry name" value="AdoMet_MTases"/>
    <property type="match status" value="1"/>
</dbReference>
<comment type="subcellular location">
    <subcellularLocation>
        <location evidence="6">Cytoplasm</location>
    </subcellularLocation>
</comment>
<dbReference type="AlphaFoldDB" id="A0A1I4YL46"/>
<dbReference type="InterPro" id="IPR002052">
    <property type="entry name" value="DNA_methylase_N6_adenine_CS"/>
</dbReference>
<dbReference type="GO" id="GO:0016430">
    <property type="term" value="F:tRNA (adenine-N6)-methyltransferase activity"/>
    <property type="evidence" value="ECO:0007669"/>
    <property type="project" value="UniProtKB-UniRule"/>
</dbReference>
<reference evidence="9" key="1">
    <citation type="submission" date="2016-10" db="EMBL/GenBank/DDBJ databases">
        <authorList>
            <person name="Varghese N."/>
            <person name="Submissions S."/>
        </authorList>
    </citation>
    <scope>NUCLEOTIDE SEQUENCE [LARGE SCALE GENOMIC DNA]</scope>
    <source>
        <strain evidence="9">XJ109</strain>
    </source>
</reference>
<dbReference type="InterPro" id="IPR007848">
    <property type="entry name" value="Small_mtfrase_dom"/>
</dbReference>
<name>A0A1I4YL46_9FLAO</name>
<sequence length="216" mass="24746">MKVGTDGVLLGAWTTNNSGNTILDIGTGTGLISMMLAQRFPESQIDAIEIDENAYYQAKENFENTPFYNRLSIYLTSLQDYKTDKKYDLIVSNPPFFTVNDLNEFDARKQARQEETLTFSDLLEKTAQLLNKDGLASFIIPHDRMLEFCAIAAENALKVSKTTLIKGNETSPIKRVLLEFSLEQKEIEENTLTIEIERHRYTNDYVNLTKDFYLKM</sequence>
<keyword evidence="9" id="KW-1185">Reference proteome</keyword>
<evidence type="ECO:0000256" key="3">
    <source>
        <dbReference type="ARBA" id="ARBA00022679"/>
    </source>
</evidence>
<evidence type="ECO:0000256" key="2">
    <source>
        <dbReference type="ARBA" id="ARBA00022603"/>
    </source>
</evidence>
<keyword evidence="5 6" id="KW-0819">tRNA processing</keyword>
<dbReference type="EMBL" id="FOUZ01000011">
    <property type="protein sequence ID" value="SFN38707.1"/>
    <property type="molecule type" value="Genomic_DNA"/>
</dbReference>
<dbReference type="STRING" id="684065.SAMN05421738_11198"/>
<dbReference type="InterPro" id="IPR050210">
    <property type="entry name" value="tRNA_Adenine-N(6)_MTase"/>
</dbReference>
<evidence type="ECO:0000313" key="8">
    <source>
        <dbReference type="EMBL" id="SFN38707.1"/>
    </source>
</evidence>
<dbReference type="PROSITE" id="PS00092">
    <property type="entry name" value="N6_MTASE"/>
    <property type="match status" value="1"/>
</dbReference>
<dbReference type="PRINTS" id="PR00507">
    <property type="entry name" value="N12N6MTFRASE"/>
</dbReference>
<dbReference type="Proteomes" id="UP000199149">
    <property type="component" value="Unassembled WGS sequence"/>
</dbReference>
<dbReference type="GO" id="GO:0008033">
    <property type="term" value="P:tRNA processing"/>
    <property type="evidence" value="ECO:0007669"/>
    <property type="project" value="UniProtKB-UniRule"/>
</dbReference>
<comment type="similarity">
    <text evidence="6">Belongs to the methyltransferase superfamily. tRNA (adenine-N(6)-)-methyltransferase family.</text>
</comment>
<evidence type="ECO:0000259" key="7">
    <source>
        <dbReference type="Pfam" id="PF05175"/>
    </source>
</evidence>
<keyword evidence="3 6" id="KW-0808">Transferase</keyword>
<comment type="function">
    <text evidence="6">Specifically methylates the adenine in position 37 of tRNA(1)(Val) (anticodon cmo5UAC).</text>
</comment>
<dbReference type="PANTHER" id="PTHR47739:SF1">
    <property type="entry name" value="TRNA1(VAL) (ADENINE(37)-N6)-METHYLTRANSFERASE"/>
    <property type="match status" value="1"/>
</dbReference>
<dbReference type="GO" id="GO:0003676">
    <property type="term" value="F:nucleic acid binding"/>
    <property type="evidence" value="ECO:0007669"/>
    <property type="project" value="InterPro"/>
</dbReference>
<keyword evidence="4 6" id="KW-0949">S-adenosyl-L-methionine</keyword>
<proteinExistence type="inferred from homology"/>
<comment type="catalytic activity">
    <reaction evidence="6">
        <text>adenosine(37) in tRNA1(Val) + S-adenosyl-L-methionine = N(6)-methyladenosine(37) in tRNA1(Val) + S-adenosyl-L-homocysteine + H(+)</text>
        <dbReference type="Rhea" id="RHEA:43160"/>
        <dbReference type="Rhea" id="RHEA-COMP:10369"/>
        <dbReference type="Rhea" id="RHEA-COMP:10370"/>
        <dbReference type="ChEBI" id="CHEBI:15378"/>
        <dbReference type="ChEBI" id="CHEBI:57856"/>
        <dbReference type="ChEBI" id="CHEBI:59789"/>
        <dbReference type="ChEBI" id="CHEBI:74411"/>
        <dbReference type="ChEBI" id="CHEBI:74449"/>
        <dbReference type="EC" id="2.1.1.223"/>
    </reaction>
</comment>
<dbReference type="InterPro" id="IPR020596">
    <property type="entry name" value="rRNA_Ade_Mease_Trfase_CS"/>
</dbReference>
<dbReference type="EC" id="2.1.1.223" evidence="6"/>
<keyword evidence="1 6" id="KW-0963">Cytoplasm</keyword>
<dbReference type="GO" id="GO:0000179">
    <property type="term" value="F:rRNA (adenine-N6,N6-)-dimethyltransferase activity"/>
    <property type="evidence" value="ECO:0007669"/>
    <property type="project" value="InterPro"/>
</dbReference>
<evidence type="ECO:0000256" key="4">
    <source>
        <dbReference type="ARBA" id="ARBA00022691"/>
    </source>
</evidence>
<dbReference type="InterPro" id="IPR022882">
    <property type="entry name" value="tRNA_adenine-N6_MeTrfase"/>
</dbReference>
<evidence type="ECO:0000256" key="5">
    <source>
        <dbReference type="ARBA" id="ARBA00022694"/>
    </source>
</evidence>
<dbReference type="HAMAP" id="MF_01872">
    <property type="entry name" value="tRNA_methyltr_YfiC"/>
    <property type="match status" value="1"/>
</dbReference>
<keyword evidence="2 6" id="KW-0489">Methyltransferase</keyword>
<evidence type="ECO:0000256" key="1">
    <source>
        <dbReference type="ARBA" id="ARBA00022490"/>
    </source>
</evidence>
<dbReference type="PANTHER" id="PTHR47739">
    <property type="entry name" value="TRNA1(VAL) (ADENINE(37)-N6)-METHYLTRANSFERASE"/>
    <property type="match status" value="1"/>
</dbReference>
<dbReference type="GO" id="GO:0005737">
    <property type="term" value="C:cytoplasm"/>
    <property type="evidence" value="ECO:0007669"/>
    <property type="project" value="UniProtKB-SubCell"/>
</dbReference>
<feature type="domain" description="Methyltransferase small" evidence="7">
    <location>
        <begin position="10"/>
        <end position="101"/>
    </location>
</feature>
<dbReference type="Gene3D" id="3.40.50.150">
    <property type="entry name" value="Vaccinia Virus protein VP39"/>
    <property type="match status" value="1"/>
</dbReference>
<gene>
    <name evidence="8" type="ORF">SAMN05421738_11198</name>
</gene>
<evidence type="ECO:0000256" key="6">
    <source>
        <dbReference type="HAMAP-Rule" id="MF_01872"/>
    </source>
</evidence>